<comment type="caution">
    <text evidence="11">The sequence shown here is derived from an EMBL/GenBank/DDBJ whole genome shotgun (WGS) entry which is preliminary data.</text>
</comment>
<feature type="compositionally biased region" description="Polar residues" evidence="9">
    <location>
        <begin position="100"/>
        <end position="140"/>
    </location>
</feature>
<evidence type="ECO:0000256" key="2">
    <source>
        <dbReference type="ARBA" id="ARBA00013064"/>
    </source>
</evidence>
<gene>
    <name evidence="11" type="ORF">Ocin01_08964</name>
</gene>
<dbReference type="Pfam" id="PF00581">
    <property type="entry name" value="Rhodanese"/>
    <property type="match status" value="1"/>
</dbReference>
<proteinExistence type="inferred from homology"/>
<dbReference type="OrthoDB" id="26523at2759"/>
<evidence type="ECO:0000256" key="6">
    <source>
        <dbReference type="ARBA" id="ARBA00022912"/>
    </source>
</evidence>
<keyword evidence="3" id="KW-0132">Cell division</keyword>
<dbReference type="EMBL" id="LJIJ01000417">
    <property type="protein sequence ID" value="ODM97727.1"/>
    <property type="molecule type" value="Genomic_DNA"/>
</dbReference>
<evidence type="ECO:0000259" key="10">
    <source>
        <dbReference type="PROSITE" id="PS50206"/>
    </source>
</evidence>
<feature type="region of interest" description="Disordered" evidence="9">
    <location>
        <begin position="1"/>
        <end position="33"/>
    </location>
</feature>
<dbReference type="Proteomes" id="UP000094527">
    <property type="component" value="Unassembled WGS sequence"/>
</dbReference>
<dbReference type="GO" id="GO:0005634">
    <property type="term" value="C:nucleus"/>
    <property type="evidence" value="ECO:0007669"/>
    <property type="project" value="TreeGrafter"/>
</dbReference>
<evidence type="ECO:0000256" key="4">
    <source>
        <dbReference type="ARBA" id="ARBA00022776"/>
    </source>
</evidence>
<dbReference type="GO" id="GO:0004725">
    <property type="term" value="F:protein tyrosine phosphatase activity"/>
    <property type="evidence" value="ECO:0007669"/>
    <property type="project" value="UniProtKB-EC"/>
</dbReference>
<evidence type="ECO:0000256" key="5">
    <source>
        <dbReference type="ARBA" id="ARBA00022801"/>
    </source>
</evidence>
<dbReference type="GO" id="GO:0110032">
    <property type="term" value="P:positive regulation of G2/MI transition of meiotic cell cycle"/>
    <property type="evidence" value="ECO:0007669"/>
    <property type="project" value="TreeGrafter"/>
</dbReference>
<feature type="region of interest" description="Disordered" evidence="9">
    <location>
        <begin position="64"/>
        <end position="182"/>
    </location>
</feature>
<keyword evidence="5" id="KW-0378">Hydrolase</keyword>
<evidence type="ECO:0000256" key="9">
    <source>
        <dbReference type="SAM" id="MobiDB-lite"/>
    </source>
</evidence>
<dbReference type="PANTHER" id="PTHR10828">
    <property type="entry name" value="M-PHASE INDUCER PHOSPHATASE DUAL SPECIFICITY PHOSPHATASE CDC25"/>
    <property type="match status" value="1"/>
</dbReference>
<feature type="compositionally biased region" description="Basic and acidic residues" evidence="9">
    <location>
        <begin position="1"/>
        <end position="15"/>
    </location>
</feature>
<dbReference type="GO" id="GO:0000086">
    <property type="term" value="P:G2/M transition of mitotic cell cycle"/>
    <property type="evidence" value="ECO:0007669"/>
    <property type="project" value="TreeGrafter"/>
</dbReference>
<feature type="region of interest" description="Disordered" evidence="9">
    <location>
        <begin position="218"/>
        <end position="237"/>
    </location>
</feature>
<feature type="compositionally biased region" description="Polar residues" evidence="9">
    <location>
        <begin position="151"/>
        <end position="182"/>
    </location>
</feature>
<dbReference type="PROSITE" id="PS50206">
    <property type="entry name" value="RHODANESE_3"/>
    <property type="match status" value="1"/>
</dbReference>
<dbReference type="GO" id="GO:0005737">
    <property type="term" value="C:cytoplasm"/>
    <property type="evidence" value="ECO:0007669"/>
    <property type="project" value="TreeGrafter"/>
</dbReference>
<dbReference type="InterPro" id="IPR036873">
    <property type="entry name" value="Rhodanese-like_dom_sf"/>
</dbReference>
<keyword evidence="12" id="KW-1185">Reference proteome</keyword>
<dbReference type="EC" id="3.1.3.48" evidence="2"/>
<organism evidence="11 12">
    <name type="scientific">Orchesella cincta</name>
    <name type="common">Springtail</name>
    <name type="synonym">Podura cincta</name>
    <dbReference type="NCBI Taxonomy" id="48709"/>
    <lineage>
        <taxon>Eukaryota</taxon>
        <taxon>Metazoa</taxon>
        <taxon>Ecdysozoa</taxon>
        <taxon>Arthropoda</taxon>
        <taxon>Hexapoda</taxon>
        <taxon>Collembola</taxon>
        <taxon>Entomobryomorpha</taxon>
        <taxon>Entomobryoidea</taxon>
        <taxon>Orchesellidae</taxon>
        <taxon>Orchesellinae</taxon>
        <taxon>Orchesella</taxon>
    </lineage>
</organism>
<evidence type="ECO:0000313" key="11">
    <source>
        <dbReference type="EMBL" id="ODM97727.1"/>
    </source>
</evidence>
<evidence type="ECO:0000256" key="7">
    <source>
        <dbReference type="ARBA" id="ARBA00023306"/>
    </source>
</evidence>
<name>A0A1D2MXG3_ORCCI</name>
<dbReference type="PRINTS" id="PR00716">
    <property type="entry name" value="MPIPHPHTASE"/>
</dbReference>
<dbReference type="OMA" id="IPMLHED"/>
<dbReference type="InterPro" id="IPR000751">
    <property type="entry name" value="MPI_Phosphatase"/>
</dbReference>
<protein>
    <recommendedName>
        <fullName evidence="2">protein-tyrosine-phosphatase</fullName>
        <ecNumber evidence="2">3.1.3.48</ecNumber>
    </recommendedName>
</protein>
<evidence type="ECO:0000256" key="8">
    <source>
        <dbReference type="ARBA" id="ARBA00051722"/>
    </source>
</evidence>
<dbReference type="PANTHER" id="PTHR10828:SF17">
    <property type="entry name" value="PROTEIN-TYROSINE-PHOSPHATASE"/>
    <property type="match status" value="1"/>
</dbReference>
<dbReference type="STRING" id="48709.A0A1D2MXG3"/>
<accession>A0A1D2MXG3</accession>
<dbReference type="Gene3D" id="3.40.250.10">
    <property type="entry name" value="Rhodanese-like domain"/>
    <property type="match status" value="1"/>
</dbReference>
<comment type="catalytic activity">
    <reaction evidence="8">
        <text>O-phospho-L-tyrosyl-[protein] + H2O = L-tyrosyl-[protein] + phosphate</text>
        <dbReference type="Rhea" id="RHEA:10684"/>
        <dbReference type="Rhea" id="RHEA-COMP:10136"/>
        <dbReference type="Rhea" id="RHEA-COMP:20101"/>
        <dbReference type="ChEBI" id="CHEBI:15377"/>
        <dbReference type="ChEBI" id="CHEBI:43474"/>
        <dbReference type="ChEBI" id="CHEBI:46858"/>
        <dbReference type="ChEBI" id="CHEBI:61978"/>
        <dbReference type="EC" id="3.1.3.48"/>
    </reaction>
</comment>
<dbReference type="InterPro" id="IPR001763">
    <property type="entry name" value="Rhodanese-like_dom"/>
</dbReference>
<dbReference type="SMART" id="SM00450">
    <property type="entry name" value="RHOD"/>
    <property type="match status" value="1"/>
</dbReference>
<keyword evidence="7" id="KW-0131">Cell cycle</keyword>
<evidence type="ECO:0000256" key="1">
    <source>
        <dbReference type="ARBA" id="ARBA00011065"/>
    </source>
</evidence>
<reference evidence="11 12" key="1">
    <citation type="journal article" date="2016" name="Genome Biol. Evol.">
        <title>Gene Family Evolution Reflects Adaptation to Soil Environmental Stressors in the Genome of the Collembolan Orchesella cincta.</title>
        <authorList>
            <person name="Faddeeva-Vakhrusheva A."/>
            <person name="Derks M.F."/>
            <person name="Anvar S.Y."/>
            <person name="Agamennone V."/>
            <person name="Suring W."/>
            <person name="Smit S."/>
            <person name="van Straalen N.M."/>
            <person name="Roelofs D."/>
        </authorList>
    </citation>
    <scope>NUCLEOTIDE SEQUENCE [LARGE SCALE GENOMIC DNA]</scope>
    <source>
        <tissue evidence="11">Mixed pool</tissue>
    </source>
</reference>
<keyword evidence="4" id="KW-0498">Mitosis</keyword>
<dbReference type="GO" id="GO:0051301">
    <property type="term" value="P:cell division"/>
    <property type="evidence" value="ECO:0007669"/>
    <property type="project" value="UniProtKB-KW"/>
</dbReference>
<evidence type="ECO:0000256" key="3">
    <source>
        <dbReference type="ARBA" id="ARBA00022618"/>
    </source>
</evidence>
<dbReference type="GO" id="GO:0010971">
    <property type="term" value="P:positive regulation of G2/M transition of mitotic cell cycle"/>
    <property type="evidence" value="ECO:0007669"/>
    <property type="project" value="TreeGrafter"/>
</dbReference>
<feature type="domain" description="Rhodanese" evidence="10">
    <location>
        <begin position="263"/>
        <end position="377"/>
    </location>
</feature>
<dbReference type="SUPFAM" id="SSF52821">
    <property type="entry name" value="Rhodanese/Cell cycle control phosphatase"/>
    <property type="match status" value="1"/>
</dbReference>
<sequence>MDGKQDAAIKEDNAKPDNSIAQHPTPPSSSFTAFKLKTYNELRVDENNLPSSSIAELWQKPFHNSFASSKTPKARLKGRLHQNSSSRRNLLPPTKLSFDNMDSSESPTSNVGKTGIRRSSSYPESGTSCNSNFGSPSQNAKRLKTHDENSPADTNPSPNENSPYNDLVGSDSSQNSTKTSTSLTPVVRNLFLGKKSHSDSGLSSCNIKTALEKIESNPNLIGDGTRSHQLPVKTDGKHRDLKEIDGETLADLIARKDAGENLNFRIIDCRYPYEYIGGHIKGAVNLYTKNQVYMELLEQKTSSTCSSSCSKENEDPSATEILIYHCEFSSKRAPSLCHYVRNVDRAVNSYPNLYYPEMYVLHGGYQEFFLKFDHLCDPQNYIRMDDPKYAEEYRKFKSESKLGTKSKDDQLVFK</sequence>
<comment type="similarity">
    <text evidence="1">Belongs to the MPI phosphatase family.</text>
</comment>
<dbReference type="FunFam" id="3.40.250.10:FF:000021">
    <property type="entry name" value="M-phase inducer phosphatase cdc-25.2"/>
    <property type="match status" value="1"/>
</dbReference>
<dbReference type="AlphaFoldDB" id="A0A1D2MXG3"/>
<evidence type="ECO:0000313" key="12">
    <source>
        <dbReference type="Proteomes" id="UP000094527"/>
    </source>
</evidence>
<keyword evidence="6" id="KW-0904">Protein phosphatase</keyword>